<dbReference type="Proteomes" id="UP000311382">
    <property type="component" value="Unassembled WGS sequence"/>
</dbReference>
<evidence type="ECO:0000313" key="11">
    <source>
        <dbReference type="Proteomes" id="UP000311382"/>
    </source>
</evidence>
<protein>
    <recommendedName>
        <fullName evidence="9">RING-type domain-containing protein</fullName>
    </recommendedName>
</protein>
<keyword evidence="11" id="KW-1185">Reference proteome</keyword>
<dbReference type="InterPro" id="IPR047545">
    <property type="entry name" value="BRcat_RBR_RNF216"/>
</dbReference>
<proteinExistence type="predicted"/>
<evidence type="ECO:0000256" key="1">
    <source>
        <dbReference type="ARBA" id="ARBA00004906"/>
    </source>
</evidence>
<keyword evidence="7" id="KW-0862">Zinc</keyword>
<dbReference type="InterPro" id="IPR047544">
    <property type="entry name" value="RING-HC_RBR_RNF216"/>
</dbReference>
<reference evidence="10 11" key="1">
    <citation type="submission" date="2019-03" db="EMBL/GenBank/DDBJ databases">
        <title>Rhodosporidium diobovatum UCD-FST 08-225 genome sequencing, assembly, and annotation.</title>
        <authorList>
            <person name="Fakankun I.U."/>
            <person name="Fristensky B."/>
            <person name="Levin D.B."/>
        </authorList>
    </citation>
    <scope>NUCLEOTIDE SEQUENCE [LARGE SCALE GENOMIC DNA]</scope>
    <source>
        <strain evidence="10 11">UCD-FST 08-225</strain>
    </source>
</reference>
<keyword evidence="5" id="KW-0863">Zinc-finger</keyword>
<name>A0A5C5FX05_9BASI</name>
<dbReference type="CDD" id="cd20339">
    <property type="entry name" value="BRcat_RBR_RNF216"/>
    <property type="match status" value="1"/>
</dbReference>
<dbReference type="InterPro" id="IPR044066">
    <property type="entry name" value="TRIAD_supradom"/>
</dbReference>
<dbReference type="PROSITE" id="PS51873">
    <property type="entry name" value="TRIAD"/>
    <property type="match status" value="1"/>
</dbReference>
<keyword evidence="4" id="KW-0677">Repeat</keyword>
<evidence type="ECO:0000256" key="2">
    <source>
        <dbReference type="ARBA" id="ARBA00022679"/>
    </source>
</evidence>
<dbReference type="EMBL" id="SOZI01000049">
    <property type="protein sequence ID" value="TNY21175.1"/>
    <property type="molecule type" value="Genomic_DNA"/>
</dbReference>
<evidence type="ECO:0000256" key="8">
    <source>
        <dbReference type="SAM" id="MobiDB-lite"/>
    </source>
</evidence>
<dbReference type="PANTHER" id="PTHR22770">
    <property type="entry name" value="UBIQUITIN CONJUGATING ENZYME 7 INTERACTING PROTEIN-RELATED"/>
    <property type="match status" value="1"/>
</dbReference>
<feature type="non-terminal residue" evidence="10">
    <location>
        <position position="336"/>
    </location>
</feature>
<dbReference type="CDD" id="cd16630">
    <property type="entry name" value="RING-HC_RBR_RNF216"/>
    <property type="match status" value="1"/>
</dbReference>
<dbReference type="PANTHER" id="PTHR22770:SF47">
    <property type="entry name" value="E3 UBIQUITIN-PROTEIN LIGASE RNF216"/>
    <property type="match status" value="1"/>
</dbReference>
<organism evidence="10 11">
    <name type="scientific">Rhodotorula diobovata</name>
    <dbReference type="NCBI Taxonomy" id="5288"/>
    <lineage>
        <taxon>Eukaryota</taxon>
        <taxon>Fungi</taxon>
        <taxon>Dikarya</taxon>
        <taxon>Basidiomycota</taxon>
        <taxon>Pucciniomycotina</taxon>
        <taxon>Microbotryomycetes</taxon>
        <taxon>Sporidiobolales</taxon>
        <taxon>Sporidiobolaceae</taxon>
        <taxon>Rhodotorula</taxon>
    </lineage>
</organism>
<evidence type="ECO:0000256" key="4">
    <source>
        <dbReference type="ARBA" id="ARBA00022737"/>
    </source>
</evidence>
<dbReference type="AlphaFoldDB" id="A0A5C5FX05"/>
<feature type="compositionally biased region" description="Basic residues" evidence="8">
    <location>
        <begin position="1"/>
        <end position="16"/>
    </location>
</feature>
<evidence type="ECO:0000256" key="5">
    <source>
        <dbReference type="ARBA" id="ARBA00022771"/>
    </source>
</evidence>
<comment type="pathway">
    <text evidence="1">Protein modification; protein ubiquitination.</text>
</comment>
<gene>
    <name evidence="10" type="ORF">DMC30DRAFT_351130</name>
</gene>
<keyword evidence="2" id="KW-0808">Transferase</keyword>
<evidence type="ECO:0000256" key="7">
    <source>
        <dbReference type="ARBA" id="ARBA00022833"/>
    </source>
</evidence>
<keyword evidence="3" id="KW-0479">Metal-binding</keyword>
<accession>A0A5C5FX05</accession>
<evidence type="ECO:0000259" key="9">
    <source>
        <dbReference type="PROSITE" id="PS51873"/>
    </source>
</evidence>
<comment type="caution">
    <text evidence="10">The sequence shown here is derived from an EMBL/GenBank/DDBJ whole genome shotgun (WGS) entry which is preliminary data.</text>
</comment>
<dbReference type="GO" id="GO:0008270">
    <property type="term" value="F:zinc ion binding"/>
    <property type="evidence" value="ECO:0007669"/>
    <property type="project" value="UniProtKB-KW"/>
</dbReference>
<feature type="region of interest" description="Disordered" evidence="8">
    <location>
        <begin position="1"/>
        <end position="31"/>
    </location>
</feature>
<evidence type="ECO:0000256" key="6">
    <source>
        <dbReference type="ARBA" id="ARBA00022786"/>
    </source>
</evidence>
<dbReference type="InterPro" id="IPR051628">
    <property type="entry name" value="LUBAC_E3_Ligases"/>
</dbReference>
<sequence length="336" mass="37902">MRRRERRLVARTRRARASPLPPSLGPQQADPPYRHRVAQLYRDFPSMRQADIKQLFTTSGSSLYAPAYLALEKWFKQPANARPFRLMTTTRVDKGKGKAKVDDELEREILWVREHSVRYLAALTRSEQLEARLEAEVASGAYFECGCCFADCALSQMVVCAAGCAFCKDCARMNADTQIGMRKFVLPCMSTSGCSSTFLESEYPTFLPRKSIVALHKIKQEKEVDEAALEGLEKCPFCPFAMIIENPHERLFRCHREDCRIVSCRECKKKDHLPATCAEASEDAKLSKFHAVEEAMSAALIRRCPKSGCGEPYVKESSTCNKIRCASCATLSCYMC</sequence>
<evidence type="ECO:0000256" key="3">
    <source>
        <dbReference type="ARBA" id="ARBA00022723"/>
    </source>
</evidence>
<dbReference type="GO" id="GO:0016740">
    <property type="term" value="F:transferase activity"/>
    <property type="evidence" value="ECO:0007669"/>
    <property type="project" value="UniProtKB-KW"/>
</dbReference>
<dbReference type="OrthoDB" id="10009520at2759"/>
<feature type="domain" description="RING-type" evidence="9">
    <location>
        <begin position="141"/>
        <end position="336"/>
    </location>
</feature>
<dbReference type="STRING" id="5288.A0A5C5FX05"/>
<evidence type="ECO:0000313" key="10">
    <source>
        <dbReference type="EMBL" id="TNY21175.1"/>
    </source>
</evidence>
<keyword evidence="6" id="KW-0833">Ubl conjugation pathway</keyword>
<dbReference type="SUPFAM" id="SSF57850">
    <property type="entry name" value="RING/U-box"/>
    <property type="match status" value="1"/>
</dbReference>